<comment type="caution">
    <text evidence="3">The sequence shown here is derived from an EMBL/GenBank/DDBJ whole genome shotgun (WGS) entry which is preliminary data.</text>
</comment>
<dbReference type="EMBL" id="CAJOBR010079957">
    <property type="protein sequence ID" value="CAF5120831.1"/>
    <property type="molecule type" value="Genomic_DNA"/>
</dbReference>
<protein>
    <submittedName>
        <fullName evidence="3">Uncharacterized protein</fullName>
    </submittedName>
</protein>
<evidence type="ECO:0000256" key="1">
    <source>
        <dbReference type="SAM" id="MobiDB-lite"/>
    </source>
</evidence>
<dbReference type="EMBL" id="CAJOBR010068277">
    <property type="protein sequence ID" value="CAF5091514.1"/>
    <property type="molecule type" value="Genomic_DNA"/>
</dbReference>
<evidence type="ECO:0000313" key="2">
    <source>
        <dbReference type="EMBL" id="CAF5091514.1"/>
    </source>
</evidence>
<dbReference type="AlphaFoldDB" id="A0A822FHY5"/>
<evidence type="ECO:0000313" key="4">
    <source>
        <dbReference type="Proteomes" id="UP000663848"/>
    </source>
</evidence>
<reference evidence="3" key="1">
    <citation type="submission" date="2021-02" db="EMBL/GenBank/DDBJ databases">
        <authorList>
            <person name="Nowell W R."/>
        </authorList>
    </citation>
    <scope>NUCLEOTIDE SEQUENCE</scope>
</reference>
<dbReference type="Proteomes" id="UP000663848">
    <property type="component" value="Unassembled WGS sequence"/>
</dbReference>
<feature type="compositionally biased region" description="Polar residues" evidence="1">
    <location>
        <begin position="10"/>
        <end position="60"/>
    </location>
</feature>
<gene>
    <name evidence="2" type="ORF">QYT958_LOCUS44363</name>
    <name evidence="3" type="ORF">QYT958_LOCUS46043</name>
</gene>
<organism evidence="3 4">
    <name type="scientific">Rotaria socialis</name>
    <dbReference type="NCBI Taxonomy" id="392032"/>
    <lineage>
        <taxon>Eukaryota</taxon>
        <taxon>Metazoa</taxon>
        <taxon>Spiralia</taxon>
        <taxon>Gnathifera</taxon>
        <taxon>Rotifera</taxon>
        <taxon>Eurotatoria</taxon>
        <taxon>Bdelloidea</taxon>
        <taxon>Philodinida</taxon>
        <taxon>Philodinidae</taxon>
        <taxon>Rotaria</taxon>
    </lineage>
</organism>
<feature type="non-terminal residue" evidence="3">
    <location>
        <position position="1"/>
    </location>
</feature>
<sequence length="60" mass="6688">MNQPPALPTNPESSDDQVIQTHSNDPPVTTPRDSTTQKFPYRTTATSSRRFQTDSNPTKV</sequence>
<feature type="region of interest" description="Disordered" evidence="1">
    <location>
        <begin position="1"/>
        <end position="60"/>
    </location>
</feature>
<evidence type="ECO:0000313" key="3">
    <source>
        <dbReference type="EMBL" id="CAF5120831.1"/>
    </source>
</evidence>
<accession>A0A822FHY5</accession>
<proteinExistence type="predicted"/>
<name>A0A822FHY5_9BILA</name>